<reference evidence="10 11" key="1">
    <citation type="submission" date="2018-08" db="EMBL/GenBank/DDBJ databases">
        <title>Genome analysis of the thermophilic bacterium of the candidate phylum Aminicenantes from deep subsurface aquifer revealed its physiology and ecological role.</title>
        <authorList>
            <person name="Kadnikov V.V."/>
            <person name="Mardanov A.V."/>
            <person name="Beletsky A.V."/>
            <person name="Karnachuk O.V."/>
            <person name="Ravin N.V."/>
        </authorList>
    </citation>
    <scope>NUCLEOTIDE SEQUENCE [LARGE SCALE GENOMIC DNA]</scope>
    <source>
        <strain evidence="10">BY38</strain>
    </source>
</reference>
<accession>A0A3E2BNM7</accession>
<proteinExistence type="inferred from homology"/>
<keyword evidence="5" id="KW-0235">DNA replication</keyword>
<dbReference type="GO" id="GO:0009360">
    <property type="term" value="C:DNA polymerase III complex"/>
    <property type="evidence" value="ECO:0007669"/>
    <property type="project" value="InterPro"/>
</dbReference>
<dbReference type="SUPFAM" id="SSF48019">
    <property type="entry name" value="post-AAA+ oligomerization domain-like"/>
    <property type="match status" value="1"/>
</dbReference>
<dbReference type="Gene3D" id="1.20.272.10">
    <property type="match status" value="1"/>
</dbReference>
<comment type="similarity">
    <text evidence="7">Belongs to the DNA polymerase HolA subunit family.</text>
</comment>
<dbReference type="InterPro" id="IPR010372">
    <property type="entry name" value="DNA_pol3_delta_N"/>
</dbReference>
<keyword evidence="6" id="KW-0239">DNA-directed DNA polymerase</keyword>
<dbReference type="Pfam" id="PF06144">
    <property type="entry name" value="DNA_pol3_delta"/>
    <property type="match status" value="1"/>
</dbReference>
<dbReference type="EC" id="2.7.7.7" evidence="1"/>
<keyword evidence="4" id="KW-0548">Nucleotidyltransferase</keyword>
<name>A0A3E2BNM7_9BACT</name>
<evidence type="ECO:0000259" key="9">
    <source>
        <dbReference type="Pfam" id="PF06144"/>
    </source>
</evidence>
<dbReference type="SUPFAM" id="SSF52540">
    <property type="entry name" value="P-loop containing nucleoside triphosphate hydrolases"/>
    <property type="match status" value="1"/>
</dbReference>
<dbReference type="NCBIfam" id="TIGR01128">
    <property type="entry name" value="holA"/>
    <property type="match status" value="1"/>
</dbReference>
<protein>
    <recommendedName>
        <fullName evidence="2">DNA polymerase III subunit delta</fullName>
        <ecNumber evidence="1">2.7.7.7</ecNumber>
    </recommendedName>
</protein>
<dbReference type="Gene3D" id="1.10.8.60">
    <property type="match status" value="1"/>
</dbReference>
<organism evidence="10 11">
    <name type="scientific">Candidatus Saccharicenans subterraneus</name>
    <dbReference type="NCBI Taxonomy" id="2508984"/>
    <lineage>
        <taxon>Bacteria</taxon>
        <taxon>Candidatus Aminicenantota</taxon>
        <taxon>Candidatus Aminicenantia</taxon>
        <taxon>Candidatus Aminicenantales</taxon>
        <taxon>Candidatus Saccharicenantaceae</taxon>
        <taxon>Candidatus Saccharicenans</taxon>
    </lineage>
</organism>
<sequence length="381" mass="44047">MSTREPFYLLWKKEISPDNLGPGLFVYGEQAAYLRKQLQEAVEKARKSGEQIQLKTYFLFDKDWSEILEEAQSPDMFLFTTRKILVVYFPEPEEDDPQLAERAFRQLVVPFEKEIERYFASPPDGVYLVIVYPGKLKKGNRLLDFFSRLKTGAGGNLRLLEMKTPRPPELTAWVHEELRKRGKKTSPQAINRLLEAAGTDLLLLEQELEKLSLYSADRAVITEEDILAVCAFQKTYDRFALEDALESGSLQEALSITSRFLAEQPDASEVINYFTGLSRYILSLARAKVEVEEKKVPVKEVFSKMRPQLSEGWSLFDRKLEAFSACLKAFSQKELDELVRELGRIDIKLKSSDLDAGIMIETFLVRFFQLRDRKKREFNRP</sequence>
<dbReference type="EMBL" id="QUAH01000004">
    <property type="protein sequence ID" value="RFT16236.1"/>
    <property type="molecule type" value="Genomic_DNA"/>
</dbReference>
<dbReference type="AlphaFoldDB" id="A0A3E2BNM7"/>
<comment type="catalytic activity">
    <reaction evidence="8">
        <text>DNA(n) + a 2'-deoxyribonucleoside 5'-triphosphate = DNA(n+1) + diphosphate</text>
        <dbReference type="Rhea" id="RHEA:22508"/>
        <dbReference type="Rhea" id="RHEA-COMP:17339"/>
        <dbReference type="Rhea" id="RHEA-COMP:17340"/>
        <dbReference type="ChEBI" id="CHEBI:33019"/>
        <dbReference type="ChEBI" id="CHEBI:61560"/>
        <dbReference type="ChEBI" id="CHEBI:173112"/>
        <dbReference type="EC" id="2.7.7.7"/>
    </reaction>
</comment>
<evidence type="ECO:0000256" key="7">
    <source>
        <dbReference type="ARBA" id="ARBA00034754"/>
    </source>
</evidence>
<evidence type="ECO:0000256" key="6">
    <source>
        <dbReference type="ARBA" id="ARBA00022932"/>
    </source>
</evidence>
<evidence type="ECO:0000256" key="4">
    <source>
        <dbReference type="ARBA" id="ARBA00022695"/>
    </source>
</evidence>
<evidence type="ECO:0000256" key="5">
    <source>
        <dbReference type="ARBA" id="ARBA00022705"/>
    </source>
</evidence>
<dbReference type="Proteomes" id="UP000257323">
    <property type="component" value="Unassembled WGS sequence"/>
</dbReference>
<keyword evidence="3" id="KW-0808">Transferase</keyword>
<gene>
    <name evidence="10" type="ORF">OP8BY_1840</name>
</gene>
<feature type="domain" description="DNA polymerase III delta N-terminal" evidence="9">
    <location>
        <begin position="25"/>
        <end position="147"/>
    </location>
</feature>
<dbReference type="Gene3D" id="3.40.50.300">
    <property type="entry name" value="P-loop containing nucleotide triphosphate hydrolases"/>
    <property type="match status" value="1"/>
</dbReference>
<dbReference type="InterPro" id="IPR005790">
    <property type="entry name" value="DNA_polIII_delta"/>
</dbReference>
<dbReference type="InterPro" id="IPR008921">
    <property type="entry name" value="DNA_pol3_clamp-load_cplx_C"/>
</dbReference>
<evidence type="ECO:0000256" key="2">
    <source>
        <dbReference type="ARBA" id="ARBA00017703"/>
    </source>
</evidence>
<evidence type="ECO:0000313" key="10">
    <source>
        <dbReference type="EMBL" id="RFT16236.1"/>
    </source>
</evidence>
<comment type="caution">
    <text evidence="10">The sequence shown here is derived from an EMBL/GenBank/DDBJ whole genome shotgun (WGS) entry which is preliminary data.</text>
</comment>
<dbReference type="GO" id="GO:0006261">
    <property type="term" value="P:DNA-templated DNA replication"/>
    <property type="evidence" value="ECO:0007669"/>
    <property type="project" value="TreeGrafter"/>
</dbReference>
<dbReference type="PANTHER" id="PTHR34388:SF1">
    <property type="entry name" value="DNA POLYMERASE III SUBUNIT DELTA"/>
    <property type="match status" value="1"/>
</dbReference>
<evidence type="ECO:0000313" key="11">
    <source>
        <dbReference type="Proteomes" id="UP000257323"/>
    </source>
</evidence>
<dbReference type="GO" id="GO:0003677">
    <property type="term" value="F:DNA binding"/>
    <property type="evidence" value="ECO:0007669"/>
    <property type="project" value="InterPro"/>
</dbReference>
<dbReference type="GO" id="GO:0003887">
    <property type="term" value="F:DNA-directed DNA polymerase activity"/>
    <property type="evidence" value="ECO:0007669"/>
    <property type="project" value="UniProtKB-KW"/>
</dbReference>
<dbReference type="InterPro" id="IPR027417">
    <property type="entry name" value="P-loop_NTPase"/>
</dbReference>
<dbReference type="PANTHER" id="PTHR34388">
    <property type="entry name" value="DNA POLYMERASE III SUBUNIT DELTA"/>
    <property type="match status" value="1"/>
</dbReference>
<evidence type="ECO:0000256" key="3">
    <source>
        <dbReference type="ARBA" id="ARBA00022679"/>
    </source>
</evidence>
<evidence type="ECO:0000256" key="8">
    <source>
        <dbReference type="ARBA" id="ARBA00049244"/>
    </source>
</evidence>
<evidence type="ECO:0000256" key="1">
    <source>
        <dbReference type="ARBA" id="ARBA00012417"/>
    </source>
</evidence>